<feature type="non-terminal residue" evidence="2">
    <location>
        <position position="1"/>
    </location>
</feature>
<feature type="compositionally biased region" description="Basic residues" evidence="1">
    <location>
        <begin position="125"/>
        <end position="139"/>
    </location>
</feature>
<feature type="compositionally biased region" description="Low complexity" evidence="1">
    <location>
        <begin position="153"/>
        <end position="172"/>
    </location>
</feature>
<dbReference type="EMBL" id="HG677941">
    <property type="protein sequence ID" value="CDJ45002.1"/>
    <property type="molecule type" value="Genomic_DNA"/>
</dbReference>
<feature type="compositionally biased region" description="Low complexity" evidence="1">
    <location>
        <begin position="300"/>
        <end position="313"/>
    </location>
</feature>
<accession>U6L3Q4</accession>
<dbReference type="Proteomes" id="UP000030747">
    <property type="component" value="Unassembled WGS sequence"/>
</dbReference>
<name>U6L3Q4_EIMTE</name>
<feature type="compositionally biased region" description="Low complexity" evidence="1">
    <location>
        <begin position="31"/>
        <end position="44"/>
    </location>
</feature>
<feature type="region of interest" description="Disordered" evidence="1">
    <location>
        <begin position="281"/>
        <end position="440"/>
    </location>
</feature>
<gene>
    <name evidence="2" type="ORF">ETH_00011360</name>
</gene>
<dbReference type="AlphaFoldDB" id="U6L3Q4"/>
<reference evidence="2" key="2">
    <citation type="submission" date="2013-10" db="EMBL/GenBank/DDBJ databases">
        <authorList>
            <person name="Aslett M."/>
        </authorList>
    </citation>
    <scope>NUCLEOTIDE SEQUENCE [LARGE SCALE GENOMIC DNA]</scope>
    <source>
        <strain evidence="2">Houghton</strain>
    </source>
</reference>
<evidence type="ECO:0000313" key="3">
    <source>
        <dbReference type="Proteomes" id="UP000030747"/>
    </source>
</evidence>
<reference evidence="2" key="1">
    <citation type="submission" date="2013-10" db="EMBL/GenBank/DDBJ databases">
        <title>Genomic analysis of the causative agents of coccidiosis in chickens.</title>
        <authorList>
            <person name="Reid A.J."/>
            <person name="Blake D."/>
            <person name="Billington K."/>
            <person name="Browne H."/>
            <person name="Dunn M."/>
            <person name="Hung S."/>
            <person name="Kawahara F."/>
            <person name="Miranda-Saavedra D."/>
            <person name="Mourier T."/>
            <person name="Nagra H."/>
            <person name="Otto T.D."/>
            <person name="Rawlings N."/>
            <person name="Sanchez A."/>
            <person name="Sanders M."/>
            <person name="Subramaniam C."/>
            <person name="Tay Y."/>
            <person name="Dear P."/>
            <person name="Doerig C."/>
            <person name="Gruber A."/>
            <person name="Parkinson J."/>
            <person name="Shirley M."/>
            <person name="Wan K.L."/>
            <person name="Berriman M."/>
            <person name="Tomley F."/>
            <person name="Pain A."/>
        </authorList>
    </citation>
    <scope>NUCLEOTIDE SEQUENCE [LARGE SCALE GENOMIC DNA]</scope>
    <source>
        <strain evidence="2">Houghton</strain>
    </source>
</reference>
<feature type="compositionally biased region" description="Low complexity" evidence="1">
    <location>
        <begin position="382"/>
        <end position="424"/>
    </location>
</feature>
<dbReference type="GeneID" id="25251461"/>
<protein>
    <submittedName>
        <fullName evidence="2">Uncharacterized protein</fullName>
    </submittedName>
</protein>
<proteinExistence type="predicted"/>
<dbReference type="VEuPathDB" id="ToxoDB:ETH_00011360"/>
<evidence type="ECO:0000313" key="2">
    <source>
        <dbReference type="EMBL" id="CDJ45002.1"/>
    </source>
</evidence>
<feature type="compositionally biased region" description="Low complexity" evidence="1">
    <location>
        <begin position="85"/>
        <end position="97"/>
    </location>
</feature>
<keyword evidence="3" id="KW-1185">Reference proteome</keyword>
<feature type="region of interest" description="Disordered" evidence="1">
    <location>
        <begin position="1"/>
        <end position="266"/>
    </location>
</feature>
<organism evidence="2 3">
    <name type="scientific">Eimeria tenella</name>
    <name type="common">Coccidian parasite</name>
    <dbReference type="NCBI Taxonomy" id="5802"/>
    <lineage>
        <taxon>Eukaryota</taxon>
        <taxon>Sar</taxon>
        <taxon>Alveolata</taxon>
        <taxon>Apicomplexa</taxon>
        <taxon>Conoidasida</taxon>
        <taxon>Coccidia</taxon>
        <taxon>Eucoccidiorida</taxon>
        <taxon>Eimeriorina</taxon>
        <taxon>Eimeriidae</taxon>
        <taxon>Eimeria</taxon>
    </lineage>
</organism>
<dbReference type="RefSeq" id="XP_013235749.1">
    <property type="nucleotide sequence ID" value="XM_013380295.1"/>
</dbReference>
<evidence type="ECO:0000256" key="1">
    <source>
        <dbReference type="SAM" id="MobiDB-lite"/>
    </source>
</evidence>
<dbReference type="VEuPathDB" id="ToxoDB:ETH2_1332600"/>
<sequence>FADLIQPRAKRSAKEDSLFPPPGGRSRRGSSRQGPLQPEGLLGASPGGPPGGLPEPLGGPQGDLEDDEEGFVSPFFQMTEETPEEPLGPAEGPLSPAEGPQYAEEEDGGPPGYSGQENPLLSSLRARRQRLARRARRASMKQLGPQGAPADSLTLPGGLQGAPQGLSGQQSGEPAPRLPQQAAVALDLPPGGPLEARGPPEGTTAGPQEQQPTAPGPPEDLPLGPTDSPAWAREQAEAPFRNGGAPFTEGGAPFREEGAPFGDVEAPFGEVGAPWVSAAQERGRTLSVRSALSHARRKAAATTGAAAAAAAAGGPRGPRPGKQLVGRPAGKAAGRGSGLQLPRRGPQRETEGPQEAKAGTAAAVLHPRSSKGPRKSDILLLPPESRAGGPPSEEGGPRPVRSLAALRKLLQKQQQASSGKQLLQRSTKAKGSRGPSEKKK</sequence>